<organism evidence="2 3">
    <name type="scientific">Asanoa siamensis</name>
    <dbReference type="NCBI Taxonomy" id="926357"/>
    <lineage>
        <taxon>Bacteria</taxon>
        <taxon>Bacillati</taxon>
        <taxon>Actinomycetota</taxon>
        <taxon>Actinomycetes</taxon>
        <taxon>Micromonosporales</taxon>
        <taxon>Micromonosporaceae</taxon>
        <taxon>Asanoa</taxon>
    </lineage>
</organism>
<evidence type="ECO:0000313" key="2">
    <source>
        <dbReference type="EMBL" id="GIF73781.1"/>
    </source>
</evidence>
<name>A0ABQ4CR67_9ACTN</name>
<dbReference type="EMBL" id="BONE01000024">
    <property type="protein sequence ID" value="GIF73781.1"/>
    <property type="molecule type" value="Genomic_DNA"/>
</dbReference>
<sequence length="445" mass="44713">MDTTWESIVDGVSTASSHPHLQPAAQNWQAAFRGVVVLIGRIDDLITKSADWTGGGGDEFRAHLKQLRGALEDTIGQHKNIVAGLTESHRYLADAYQAIRVPEPLNARVSAEKQRYQATGTYAPLPPGALRATLEQDVARTNIAPQQRPQIVAQLVRMFEVPAQQAHQQLVRGYRSTLQTFPKGTRVRVPKSQPEELPPKKAPATPPTRFAGANAATGAPGAAAGPAAAVTAPPKSGLQTAIDEGLKSLFTSAGAAAGTGLVNQALGIAQPATTPPPVVPPVIPPVVPPVTVPSPPSFDPSVPNLPSGGSGLPVKDPRFDLGTGLAGADPAPLQGFGAGGGGLGSGGGGFGAGAGGLRVPGLGGPSVAEMATQMATSAPAAASPAASVGGGKAGTGGTPAPMMAATPMAGTAMNQSETAQRGEYKLVAEAGTFAPNADVPPGVLA</sequence>
<evidence type="ECO:0000313" key="3">
    <source>
        <dbReference type="Proteomes" id="UP000604117"/>
    </source>
</evidence>
<reference evidence="2 3" key="1">
    <citation type="submission" date="2021-01" db="EMBL/GenBank/DDBJ databases">
        <title>Whole genome shotgun sequence of Asanoa siamensis NBRC 107932.</title>
        <authorList>
            <person name="Komaki H."/>
            <person name="Tamura T."/>
        </authorList>
    </citation>
    <scope>NUCLEOTIDE SEQUENCE [LARGE SCALE GENOMIC DNA]</scope>
    <source>
        <strain evidence="2 3">NBRC 107932</strain>
    </source>
</reference>
<gene>
    <name evidence="2" type="ORF">Asi02nite_32990</name>
</gene>
<comment type="caution">
    <text evidence="2">The sequence shown here is derived from an EMBL/GenBank/DDBJ whole genome shotgun (WGS) entry which is preliminary data.</text>
</comment>
<keyword evidence="3" id="KW-1185">Reference proteome</keyword>
<accession>A0ABQ4CR67</accession>
<feature type="compositionally biased region" description="Low complexity" evidence="1">
    <location>
        <begin position="207"/>
        <end position="231"/>
    </location>
</feature>
<dbReference type="Proteomes" id="UP000604117">
    <property type="component" value="Unassembled WGS sequence"/>
</dbReference>
<proteinExistence type="predicted"/>
<protein>
    <recommendedName>
        <fullName evidence="4">PPE family protein</fullName>
    </recommendedName>
</protein>
<dbReference type="RefSeq" id="WP_203713870.1">
    <property type="nucleotide sequence ID" value="NZ_BONE01000024.1"/>
</dbReference>
<evidence type="ECO:0008006" key="4">
    <source>
        <dbReference type="Google" id="ProtNLM"/>
    </source>
</evidence>
<evidence type="ECO:0000256" key="1">
    <source>
        <dbReference type="SAM" id="MobiDB-lite"/>
    </source>
</evidence>
<feature type="region of interest" description="Disordered" evidence="1">
    <location>
        <begin position="184"/>
        <end position="231"/>
    </location>
</feature>